<evidence type="ECO:0000256" key="1">
    <source>
        <dbReference type="SAM" id="MobiDB-lite"/>
    </source>
</evidence>
<dbReference type="EMBL" id="OX460345">
    <property type="protein sequence ID" value="CAI9173595.1"/>
    <property type="molecule type" value="Genomic_DNA"/>
</dbReference>
<organism evidence="2 3">
    <name type="scientific">Rangifer tarandus platyrhynchus</name>
    <name type="common">Svalbard reindeer</name>
    <dbReference type="NCBI Taxonomy" id="3082113"/>
    <lineage>
        <taxon>Eukaryota</taxon>
        <taxon>Metazoa</taxon>
        <taxon>Chordata</taxon>
        <taxon>Craniata</taxon>
        <taxon>Vertebrata</taxon>
        <taxon>Euteleostomi</taxon>
        <taxon>Mammalia</taxon>
        <taxon>Eutheria</taxon>
        <taxon>Laurasiatheria</taxon>
        <taxon>Artiodactyla</taxon>
        <taxon>Ruminantia</taxon>
        <taxon>Pecora</taxon>
        <taxon>Cervidae</taxon>
        <taxon>Odocoileinae</taxon>
        <taxon>Rangifer</taxon>
    </lineage>
</organism>
<accession>A0ABN8ZI62</accession>
<feature type="region of interest" description="Disordered" evidence="1">
    <location>
        <begin position="16"/>
        <end position="80"/>
    </location>
</feature>
<proteinExistence type="predicted"/>
<name>A0ABN8ZI62_RANTA</name>
<dbReference type="Proteomes" id="UP001176941">
    <property type="component" value="Chromosome 34"/>
</dbReference>
<protein>
    <submittedName>
        <fullName evidence="2">Uncharacterized protein</fullName>
    </submittedName>
</protein>
<evidence type="ECO:0000313" key="2">
    <source>
        <dbReference type="EMBL" id="CAI9173595.1"/>
    </source>
</evidence>
<evidence type="ECO:0000313" key="3">
    <source>
        <dbReference type="Proteomes" id="UP001176941"/>
    </source>
</evidence>
<feature type="compositionally biased region" description="Low complexity" evidence="1">
    <location>
        <begin position="63"/>
        <end position="75"/>
    </location>
</feature>
<sequence length="99" mass="10166">MASALSSSPSFCCCLGQPRRPGRGHPLGVPGAGGRPPRAAGARGGSAGRRRSAARAARERGRAPGPGNPLGRRGPQCGPKVRLGDLLAEWHRRRRAGGV</sequence>
<reference evidence="2" key="1">
    <citation type="submission" date="2023-04" db="EMBL/GenBank/DDBJ databases">
        <authorList>
            <consortium name="ELIXIR-Norway"/>
        </authorList>
    </citation>
    <scope>NUCLEOTIDE SEQUENCE [LARGE SCALE GENOMIC DNA]</scope>
</reference>
<gene>
    <name evidence="2" type="ORF">MRATA1EN1_LOCUS22557</name>
</gene>
<keyword evidence="3" id="KW-1185">Reference proteome</keyword>